<evidence type="ECO:0000313" key="7">
    <source>
        <dbReference type="Proteomes" id="UP000799436"/>
    </source>
</evidence>
<dbReference type="SUPFAM" id="SSF54616">
    <property type="entry name" value="DNA-binding domain of Mlu1-box binding protein MBP1"/>
    <property type="match status" value="1"/>
</dbReference>
<keyword evidence="7" id="KW-1185">Reference proteome</keyword>
<keyword evidence="1" id="KW-0749">Sporulation</keyword>
<feature type="region of interest" description="Disordered" evidence="3">
    <location>
        <begin position="168"/>
        <end position="262"/>
    </location>
</feature>
<dbReference type="InterPro" id="IPR037548">
    <property type="entry name" value="Bqt4"/>
</dbReference>
<dbReference type="GO" id="GO:0030435">
    <property type="term" value="P:sporulation resulting in formation of a cellular spore"/>
    <property type="evidence" value="ECO:0007669"/>
    <property type="project" value="UniProtKB-KW"/>
</dbReference>
<evidence type="ECO:0000256" key="1">
    <source>
        <dbReference type="ARBA" id="ARBA00022969"/>
    </source>
</evidence>
<dbReference type="PROSITE" id="PS51299">
    <property type="entry name" value="HTH_APSES"/>
    <property type="match status" value="1"/>
</dbReference>
<dbReference type="InterPro" id="IPR018004">
    <property type="entry name" value="KilA/APSES_HTH"/>
</dbReference>
<dbReference type="GO" id="GO:0070197">
    <property type="term" value="P:meiotic attachment of telomere to nuclear envelope"/>
    <property type="evidence" value="ECO:0007669"/>
    <property type="project" value="InterPro"/>
</dbReference>
<evidence type="ECO:0000256" key="3">
    <source>
        <dbReference type="SAM" id="MobiDB-lite"/>
    </source>
</evidence>
<evidence type="ECO:0000313" key="6">
    <source>
        <dbReference type="EMBL" id="KAF2772886.1"/>
    </source>
</evidence>
<dbReference type="Proteomes" id="UP000799436">
    <property type="component" value="Unassembled WGS sequence"/>
</dbReference>
<dbReference type="OrthoDB" id="5346159at2759"/>
<name>A0A6G1LJ48_9PEZI</name>
<dbReference type="GO" id="GO:0044820">
    <property type="term" value="P:mitotic telomere tethering at nuclear periphery"/>
    <property type="evidence" value="ECO:0007669"/>
    <property type="project" value="TreeGrafter"/>
</dbReference>
<proteinExistence type="predicted"/>
<evidence type="ECO:0000256" key="4">
    <source>
        <dbReference type="SAM" id="Phobius"/>
    </source>
</evidence>
<keyword evidence="4" id="KW-0472">Membrane</keyword>
<dbReference type="GO" id="GO:0003677">
    <property type="term" value="F:DNA binding"/>
    <property type="evidence" value="ECO:0007669"/>
    <property type="project" value="InterPro"/>
</dbReference>
<feature type="compositionally biased region" description="Acidic residues" evidence="3">
    <location>
        <begin position="354"/>
        <end position="364"/>
    </location>
</feature>
<organism evidence="6 7">
    <name type="scientific">Teratosphaeria nubilosa</name>
    <dbReference type="NCBI Taxonomy" id="161662"/>
    <lineage>
        <taxon>Eukaryota</taxon>
        <taxon>Fungi</taxon>
        <taxon>Dikarya</taxon>
        <taxon>Ascomycota</taxon>
        <taxon>Pezizomycotina</taxon>
        <taxon>Dothideomycetes</taxon>
        <taxon>Dothideomycetidae</taxon>
        <taxon>Mycosphaerellales</taxon>
        <taxon>Teratosphaeriaceae</taxon>
        <taxon>Teratosphaeria</taxon>
    </lineage>
</organism>
<dbReference type="PANTHER" id="PTHR38044">
    <property type="entry name" value="BOUQUET FORMATION PROTEIN 4"/>
    <property type="match status" value="1"/>
</dbReference>
<evidence type="ECO:0000256" key="2">
    <source>
        <dbReference type="ARBA" id="ARBA00023321"/>
    </source>
</evidence>
<dbReference type="InterPro" id="IPR036887">
    <property type="entry name" value="HTH_APSES_sf"/>
</dbReference>
<feature type="region of interest" description="Disordered" evidence="3">
    <location>
        <begin position="338"/>
        <end position="378"/>
    </location>
</feature>
<dbReference type="EMBL" id="ML995813">
    <property type="protein sequence ID" value="KAF2772886.1"/>
    <property type="molecule type" value="Genomic_DNA"/>
</dbReference>
<dbReference type="SMART" id="SM01252">
    <property type="entry name" value="KilA-N"/>
    <property type="match status" value="1"/>
</dbReference>
<keyword evidence="4" id="KW-0812">Transmembrane</keyword>
<keyword evidence="4" id="KW-1133">Transmembrane helix</keyword>
<accession>A0A6G1LJ48</accession>
<dbReference type="Gene3D" id="3.10.260.10">
    <property type="entry name" value="Transcription regulator HTH, APSES-type DNA-binding domain"/>
    <property type="match status" value="1"/>
</dbReference>
<dbReference type="AlphaFoldDB" id="A0A6G1LJ48"/>
<feature type="compositionally biased region" description="Polar residues" evidence="3">
    <location>
        <begin position="250"/>
        <end position="262"/>
    </location>
</feature>
<feature type="compositionally biased region" description="Low complexity" evidence="3">
    <location>
        <begin position="211"/>
        <end position="223"/>
    </location>
</feature>
<dbReference type="GO" id="GO:1990862">
    <property type="term" value="C:nuclear membrane complex Bqt3-Bqt4"/>
    <property type="evidence" value="ECO:0007669"/>
    <property type="project" value="InterPro"/>
</dbReference>
<feature type="transmembrane region" description="Helical" evidence="4">
    <location>
        <begin position="388"/>
        <end position="411"/>
    </location>
</feature>
<dbReference type="InterPro" id="IPR003163">
    <property type="entry name" value="Tscrpt_reg_HTH_APSES-type"/>
</dbReference>
<keyword evidence="2" id="KW-0183">Conidiation</keyword>
<sequence length="412" mass="45016">MAIERTHSLPEERNPLLVEEKAPDHSILVERRCLGQTELKVSSGQKGLSNATKPSNLGTLDYAHLRVPLPKDLGTSGIFTKTSSRKYPEAYFLMRRSSDGYVSATGMFKAAFPYAQQEEELAEKEYVKSLEAASPEEVAGNVWIKAEAALDLADEYGIRLWIDALVDPEPITHGNDPSKDIRSPPRFETDRKMNNSIRSPKKRGGAVADGTRSTRNTRQSTRSPEPGATRTPRTLKTPRSQRLKKPRGASVTSTDAAESINGENKLSDLSTIDEAIKSPGATAQVNVTETVNEDGLAKTKVSIDMPVGHPELPLPDDTEEMLKEARRMVEEAKKIGGPRMTALSSKGKRKAEEMIAEDDEEEPEGPSAPAKKQKMEVELRKERMKSRAVLTIAGTLAVGALVPTIMAAFGVS</sequence>
<reference evidence="6" key="1">
    <citation type="journal article" date="2020" name="Stud. Mycol.">
        <title>101 Dothideomycetes genomes: a test case for predicting lifestyles and emergence of pathogens.</title>
        <authorList>
            <person name="Haridas S."/>
            <person name="Albert R."/>
            <person name="Binder M."/>
            <person name="Bloem J."/>
            <person name="Labutti K."/>
            <person name="Salamov A."/>
            <person name="Andreopoulos B."/>
            <person name="Baker S."/>
            <person name="Barry K."/>
            <person name="Bills G."/>
            <person name="Bluhm B."/>
            <person name="Cannon C."/>
            <person name="Castanera R."/>
            <person name="Culley D."/>
            <person name="Daum C."/>
            <person name="Ezra D."/>
            <person name="Gonzalez J."/>
            <person name="Henrissat B."/>
            <person name="Kuo A."/>
            <person name="Liang C."/>
            <person name="Lipzen A."/>
            <person name="Lutzoni F."/>
            <person name="Magnuson J."/>
            <person name="Mondo S."/>
            <person name="Nolan M."/>
            <person name="Ohm R."/>
            <person name="Pangilinan J."/>
            <person name="Park H.-J."/>
            <person name="Ramirez L."/>
            <person name="Alfaro M."/>
            <person name="Sun H."/>
            <person name="Tritt A."/>
            <person name="Yoshinaga Y."/>
            <person name="Zwiers L.-H."/>
            <person name="Turgeon B."/>
            <person name="Goodwin S."/>
            <person name="Spatafora J."/>
            <person name="Crous P."/>
            <person name="Grigoriev I."/>
        </authorList>
    </citation>
    <scope>NUCLEOTIDE SEQUENCE</scope>
    <source>
        <strain evidence="6">CBS 116005</strain>
    </source>
</reference>
<feature type="compositionally biased region" description="Basic and acidic residues" evidence="3">
    <location>
        <begin position="176"/>
        <end position="193"/>
    </location>
</feature>
<dbReference type="GO" id="GO:0048315">
    <property type="term" value="P:conidium formation"/>
    <property type="evidence" value="ECO:0007669"/>
    <property type="project" value="UniProtKB-KW"/>
</dbReference>
<gene>
    <name evidence="6" type="ORF">EJ03DRAFT_348410</name>
</gene>
<evidence type="ECO:0000259" key="5">
    <source>
        <dbReference type="PROSITE" id="PS51299"/>
    </source>
</evidence>
<protein>
    <recommendedName>
        <fullName evidence="5">HTH APSES-type domain-containing protein</fullName>
    </recommendedName>
</protein>
<dbReference type="PANTHER" id="PTHR38044:SF1">
    <property type="entry name" value="BOUQUET FORMATION PROTEIN 4"/>
    <property type="match status" value="1"/>
</dbReference>
<feature type="domain" description="HTH APSES-type" evidence="5">
    <location>
        <begin position="68"/>
        <end position="179"/>
    </location>
</feature>